<dbReference type="EMBL" id="AP018400">
    <property type="protein sequence ID" value="BBA91789.1"/>
    <property type="molecule type" value="Genomic_DNA"/>
</dbReference>
<dbReference type="Proteomes" id="UP000269331">
    <property type="component" value="Chromosome"/>
</dbReference>
<proteinExistence type="predicted"/>
<evidence type="ECO:0000313" key="2">
    <source>
        <dbReference type="Proteomes" id="UP000269331"/>
    </source>
</evidence>
<dbReference type="KEGG" id="srq:SR187_0790"/>
<gene>
    <name evidence="1" type="ORF">SR187_0790</name>
</gene>
<reference evidence="1 2" key="1">
    <citation type="journal article" date="2018" name="Genome Biol. Evol.">
        <title>Complete Genome Sequence of Streptococcus ruminantium sp. nov. GUT-187T (=DSM 104980T =JCM 31869T), the Type Strain of S. ruminantium, and Comparison with Genome Sequences of Streptococcus suis Strains.</title>
        <authorList>
            <person name="Tohya M."/>
            <person name="Sekizaki T."/>
            <person name="Miyoshi-Akiyama T."/>
        </authorList>
    </citation>
    <scope>NUCLEOTIDE SEQUENCE [LARGE SCALE GENOMIC DNA]</scope>
    <source>
        <strain evidence="1 2">GUT187T</strain>
    </source>
</reference>
<evidence type="ECO:0000313" key="1">
    <source>
        <dbReference type="EMBL" id="BBA91789.1"/>
    </source>
</evidence>
<accession>A0A2Z5TK35</accession>
<dbReference type="AlphaFoldDB" id="A0A2Z5TK35"/>
<name>A0A2Z5TK35_9STRE</name>
<sequence>METKVKIEEGCRVVGHKEHHRGEPSAKAKTIAFLFFTLI</sequence>
<protein>
    <submittedName>
        <fullName evidence="1">Uncharacterized protein</fullName>
    </submittedName>
</protein>
<organism evidence="1 2">
    <name type="scientific">Streptococcus ruminantium</name>
    <dbReference type="NCBI Taxonomy" id="1917441"/>
    <lineage>
        <taxon>Bacteria</taxon>
        <taxon>Bacillati</taxon>
        <taxon>Bacillota</taxon>
        <taxon>Bacilli</taxon>
        <taxon>Lactobacillales</taxon>
        <taxon>Streptococcaceae</taxon>
        <taxon>Streptococcus</taxon>
    </lineage>
</organism>